<reference evidence="1" key="1">
    <citation type="journal article" date="2015" name="Nature">
        <title>Complex archaea that bridge the gap between prokaryotes and eukaryotes.</title>
        <authorList>
            <person name="Spang A."/>
            <person name="Saw J.H."/>
            <person name="Jorgensen S.L."/>
            <person name="Zaremba-Niedzwiedzka K."/>
            <person name="Martijn J."/>
            <person name="Lind A.E."/>
            <person name="van Eijk R."/>
            <person name="Schleper C."/>
            <person name="Guy L."/>
            <person name="Ettema T.J."/>
        </authorList>
    </citation>
    <scope>NUCLEOTIDE SEQUENCE</scope>
</reference>
<organism evidence="1">
    <name type="scientific">marine sediment metagenome</name>
    <dbReference type="NCBI Taxonomy" id="412755"/>
    <lineage>
        <taxon>unclassified sequences</taxon>
        <taxon>metagenomes</taxon>
        <taxon>ecological metagenomes</taxon>
    </lineage>
</organism>
<proteinExistence type="predicted"/>
<accession>A0A0F9FK73</accession>
<dbReference type="AlphaFoldDB" id="A0A0F9FK73"/>
<evidence type="ECO:0000313" key="1">
    <source>
        <dbReference type="EMBL" id="KKL78866.1"/>
    </source>
</evidence>
<protein>
    <submittedName>
        <fullName evidence="1">Uncharacterized protein</fullName>
    </submittedName>
</protein>
<comment type="caution">
    <text evidence="1">The sequence shown here is derived from an EMBL/GenBank/DDBJ whole genome shotgun (WGS) entry which is preliminary data.</text>
</comment>
<sequence length="235" mass="24916">MPQPKIYEQLPLPMQFGGLNLGGRPGILAKNESPRMLNVFSEVNGVIRTRLSRSLLFGALSQTDVHSIGKLVAGGVIESTKSPATTAEVADVFRPWVNPNNIFSSDDVRAEVTELGIVGGVDGRSNFLDITNFSFSIPAGATPVGVEIHVEGQGEGVGVNTVQVGSVQLLKAGVPTGDIKQGSNPPLLEGTDEIIKIGGVVDLWGVPWIATDFNASNFGLRMFVSVFEAGFPRFL</sequence>
<name>A0A0F9FK73_9ZZZZ</name>
<gene>
    <name evidence="1" type="ORF">LCGC14_2020570</name>
</gene>
<dbReference type="EMBL" id="LAZR01023331">
    <property type="protein sequence ID" value="KKL78866.1"/>
    <property type="molecule type" value="Genomic_DNA"/>
</dbReference>